<dbReference type="GO" id="GO:0003677">
    <property type="term" value="F:DNA binding"/>
    <property type="evidence" value="ECO:0007669"/>
    <property type="project" value="UniProtKB-KW"/>
</dbReference>
<comment type="caution">
    <text evidence="4">The sequence shown here is derived from an EMBL/GenBank/DDBJ whole genome shotgun (WGS) entry which is preliminary data.</text>
</comment>
<evidence type="ECO:0000313" key="4">
    <source>
        <dbReference type="EMBL" id="MBV4359964.1"/>
    </source>
</evidence>
<dbReference type="InterPro" id="IPR013430">
    <property type="entry name" value="Toxin_antidote_HigA"/>
</dbReference>
<evidence type="ECO:0000313" key="5">
    <source>
        <dbReference type="Proteomes" id="UP000812270"/>
    </source>
</evidence>
<dbReference type="PROSITE" id="PS50943">
    <property type="entry name" value="HTH_CROC1"/>
    <property type="match status" value="1"/>
</dbReference>
<dbReference type="EMBL" id="JAHSPG010000016">
    <property type="protein sequence ID" value="MBV4359964.1"/>
    <property type="molecule type" value="Genomic_DNA"/>
</dbReference>
<keyword evidence="1" id="KW-0238">DNA-binding</keyword>
<dbReference type="SMART" id="SM00530">
    <property type="entry name" value="HTH_XRE"/>
    <property type="match status" value="1"/>
</dbReference>
<dbReference type="RefSeq" id="WP_217794219.1">
    <property type="nucleotide sequence ID" value="NZ_JAHSPG010000016.1"/>
</dbReference>
<evidence type="ECO:0000256" key="2">
    <source>
        <dbReference type="SAM" id="MobiDB-lite"/>
    </source>
</evidence>
<organism evidence="4 5">
    <name type="scientific">Pinibacter aurantiacus</name>
    <dbReference type="NCBI Taxonomy" id="2851599"/>
    <lineage>
        <taxon>Bacteria</taxon>
        <taxon>Pseudomonadati</taxon>
        <taxon>Bacteroidota</taxon>
        <taxon>Chitinophagia</taxon>
        <taxon>Chitinophagales</taxon>
        <taxon>Chitinophagaceae</taxon>
        <taxon>Pinibacter</taxon>
    </lineage>
</organism>
<sequence length="121" mass="13887">MSKEKKTYKPDELYSRIAIHPGEILKDELEAREISKSDAAKGLQVSPQYLSDIFAGRRNFSPAFCVNIENYLKLQAEYWMHLQGDYDITVVRNLKLDQKEKKPGKQSAFPRSTHAIAARSK</sequence>
<feature type="domain" description="HTH cro/C1-type" evidence="3">
    <location>
        <begin position="25"/>
        <end position="79"/>
    </location>
</feature>
<reference evidence="4" key="1">
    <citation type="submission" date="2021-06" db="EMBL/GenBank/DDBJ databases">
        <authorList>
            <person name="Huq M.A."/>
        </authorList>
    </citation>
    <scope>NUCLEOTIDE SEQUENCE</scope>
    <source>
        <strain evidence="4">MAH-26</strain>
    </source>
</reference>
<name>A0A9E2SE12_9BACT</name>
<proteinExistence type="predicted"/>
<dbReference type="PANTHER" id="PTHR36924">
    <property type="entry name" value="ANTITOXIN HIGA-1"/>
    <property type="match status" value="1"/>
</dbReference>
<accession>A0A9E2SE12</accession>
<dbReference type="NCBIfam" id="TIGR02607">
    <property type="entry name" value="antidote_HigA"/>
    <property type="match status" value="1"/>
</dbReference>
<protein>
    <submittedName>
        <fullName evidence="4">HigA family addiction module antidote protein</fullName>
    </submittedName>
</protein>
<dbReference type="Proteomes" id="UP000812270">
    <property type="component" value="Unassembled WGS sequence"/>
</dbReference>
<evidence type="ECO:0000256" key="1">
    <source>
        <dbReference type="ARBA" id="ARBA00023125"/>
    </source>
</evidence>
<evidence type="ECO:0000259" key="3">
    <source>
        <dbReference type="PROSITE" id="PS50943"/>
    </source>
</evidence>
<dbReference type="PANTHER" id="PTHR36924:SF1">
    <property type="entry name" value="ANTITOXIN HIGA-1"/>
    <property type="match status" value="1"/>
</dbReference>
<dbReference type="InterPro" id="IPR001387">
    <property type="entry name" value="Cro/C1-type_HTH"/>
</dbReference>
<dbReference type="CDD" id="cd00093">
    <property type="entry name" value="HTH_XRE"/>
    <property type="match status" value="1"/>
</dbReference>
<keyword evidence="5" id="KW-1185">Reference proteome</keyword>
<gene>
    <name evidence="4" type="ORF">KTO63_22555</name>
</gene>
<dbReference type="AlphaFoldDB" id="A0A9E2SE12"/>
<dbReference type="Pfam" id="PF01381">
    <property type="entry name" value="HTH_3"/>
    <property type="match status" value="1"/>
</dbReference>
<feature type="region of interest" description="Disordered" evidence="2">
    <location>
        <begin position="99"/>
        <end position="121"/>
    </location>
</feature>